<evidence type="ECO:0000256" key="6">
    <source>
        <dbReference type="ARBA" id="ARBA00051148"/>
    </source>
</evidence>
<proteinExistence type="inferred from homology"/>
<evidence type="ECO:0000256" key="5">
    <source>
        <dbReference type="ARBA" id="ARBA00022833"/>
    </source>
</evidence>
<evidence type="ECO:0000256" key="2">
    <source>
        <dbReference type="ARBA" id="ARBA00006745"/>
    </source>
</evidence>
<dbReference type="FunFam" id="3.20.20.140:FF:000022">
    <property type="entry name" value="Guanine deaminase"/>
    <property type="match status" value="1"/>
</dbReference>
<keyword evidence="3 8" id="KW-0479">Metal-binding</keyword>
<dbReference type="Pfam" id="PF01979">
    <property type="entry name" value="Amidohydro_1"/>
    <property type="match status" value="1"/>
</dbReference>
<dbReference type="SUPFAM" id="SSF51556">
    <property type="entry name" value="Metallo-dependent hydrolases"/>
    <property type="match status" value="1"/>
</dbReference>
<dbReference type="InterPro" id="IPR051607">
    <property type="entry name" value="Metallo-dep_hydrolases"/>
</dbReference>
<dbReference type="Proteomes" id="UP000774326">
    <property type="component" value="Unassembled WGS sequence"/>
</dbReference>
<evidence type="ECO:0000256" key="1">
    <source>
        <dbReference type="ARBA" id="ARBA00004984"/>
    </source>
</evidence>
<reference evidence="10" key="2">
    <citation type="submission" date="2021-01" db="EMBL/GenBank/DDBJ databases">
        <authorList>
            <person name="Schikora-Tamarit M.A."/>
        </authorList>
    </citation>
    <scope>NUCLEOTIDE SEQUENCE</scope>
    <source>
        <strain evidence="10">CBS2887</strain>
    </source>
</reference>
<dbReference type="GO" id="GO:0005829">
    <property type="term" value="C:cytosol"/>
    <property type="evidence" value="ECO:0007669"/>
    <property type="project" value="TreeGrafter"/>
</dbReference>
<dbReference type="Gene3D" id="2.30.40.10">
    <property type="entry name" value="Urease, subunit C, domain 1"/>
    <property type="match status" value="1"/>
</dbReference>
<dbReference type="AlphaFoldDB" id="A0A9P8Q8M0"/>
<gene>
    <name evidence="10" type="ORF">WICPIJ_003942</name>
</gene>
<evidence type="ECO:0000313" key="10">
    <source>
        <dbReference type="EMBL" id="KAH3685065.1"/>
    </source>
</evidence>
<dbReference type="PANTHER" id="PTHR11271:SF6">
    <property type="entry name" value="GUANINE DEAMINASE"/>
    <property type="match status" value="1"/>
</dbReference>
<dbReference type="InterPro" id="IPR014311">
    <property type="entry name" value="Guanine_deaminase"/>
</dbReference>
<protein>
    <recommendedName>
        <fullName evidence="8">Guanine deaminase</fullName>
        <shortName evidence="8">Guanase</shortName>
        <ecNumber evidence="8">3.5.4.3</ecNumber>
    </recommendedName>
    <alternativeName>
        <fullName evidence="8">Guanine aminohydrolase</fullName>
    </alternativeName>
</protein>
<evidence type="ECO:0000313" key="11">
    <source>
        <dbReference type="Proteomes" id="UP000774326"/>
    </source>
</evidence>
<keyword evidence="4 8" id="KW-0378">Hydrolase</keyword>
<sequence>MTLNNDQQSIAQVFKGTFIHTPQFGQIEILTNTVIGLDHQGTIIFLQRGDLNIDHLQLPTTVKVIDLSADPLKFFFPGFIDTHIHASQYPNNGIFGNSTLLDWLETYTFPLESSLTNPKKAELVYSRCIKKLLSNGTTCASYYATIDAGSSNLLADLCLRLGQRAFIGKVCMDQNAPDYHVETLQQSQFATMEVLEHIKSLDSDLIKPVLTPRFAPACSGELMTWLGEVQKSEDVHLQTHLSENDKEIKWVKELFPDSETYTHVYHDHGLLNRKTILAHAIHLSDSEIQLIKDQQSGISHCPISNSSLTSGECRVKQLHAKGIDISLGTDCSGGFSPSILASARQALLVSRHLSMKSGDEADKLTVNEALYLGTVGGAKVLKMDDQLGLFKEGYRFDCQLIDLDVDNIDVFDWQFPSEVPISENVTKYDNLIAKWLFNGDDRNTIKVWVNGREVHSS</sequence>
<accession>A0A9P8Q8M0</accession>
<dbReference type="Gene3D" id="3.20.20.140">
    <property type="entry name" value="Metal-dependent hydrolases"/>
    <property type="match status" value="1"/>
</dbReference>
<organism evidence="10 11">
    <name type="scientific">Wickerhamomyces pijperi</name>
    <name type="common">Yeast</name>
    <name type="synonym">Pichia pijperi</name>
    <dbReference type="NCBI Taxonomy" id="599730"/>
    <lineage>
        <taxon>Eukaryota</taxon>
        <taxon>Fungi</taxon>
        <taxon>Dikarya</taxon>
        <taxon>Ascomycota</taxon>
        <taxon>Saccharomycotina</taxon>
        <taxon>Saccharomycetes</taxon>
        <taxon>Phaffomycetales</taxon>
        <taxon>Wickerhamomycetaceae</taxon>
        <taxon>Wickerhamomyces</taxon>
    </lineage>
</organism>
<comment type="pathway">
    <text evidence="1 8">Purine metabolism; guanine degradation; xanthine from guanine: step 1/1.</text>
</comment>
<dbReference type="GO" id="GO:0008892">
    <property type="term" value="F:guanine deaminase activity"/>
    <property type="evidence" value="ECO:0007669"/>
    <property type="project" value="UniProtKB-UniRule"/>
</dbReference>
<name>A0A9P8Q8M0_WICPI</name>
<dbReference type="GO" id="GO:0006147">
    <property type="term" value="P:guanine catabolic process"/>
    <property type="evidence" value="ECO:0007669"/>
    <property type="project" value="UniProtKB-UniRule"/>
</dbReference>
<dbReference type="InterPro" id="IPR006680">
    <property type="entry name" value="Amidohydro-rel"/>
</dbReference>
<evidence type="ECO:0000256" key="8">
    <source>
        <dbReference type="RuleBase" id="RU366009"/>
    </source>
</evidence>
<keyword evidence="11" id="KW-1185">Reference proteome</keyword>
<evidence type="ECO:0000259" key="9">
    <source>
        <dbReference type="Pfam" id="PF01979"/>
    </source>
</evidence>
<dbReference type="EMBL" id="JAEUBG010002181">
    <property type="protein sequence ID" value="KAH3685065.1"/>
    <property type="molecule type" value="Genomic_DNA"/>
</dbReference>
<evidence type="ECO:0000256" key="4">
    <source>
        <dbReference type="ARBA" id="ARBA00022801"/>
    </source>
</evidence>
<comment type="function">
    <text evidence="7 8">Catalyzes the hydrolytic deamination of guanine, producing xanthine and ammonia.</text>
</comment>
<feature type="domain" description="Amidohydrolase-related" evidence="9">
    <location>
        <begin position="76"/>
        <end position="454"/>
    </location>
</feature>
<dbReference type="GO" id="GO:0008270">
    <property type="term" value="F:zinc ion binding"/>
    <property type="evidence" value="ECO:0007669"/>
    <property type="project" value="UniProtKB-UniRule"/>
</dbReference>
<comment type="catalytic activity">
    <reaction evidence="6 8">
        <text>guanine + H2O + H(+) = xanthine + NH4(+)</text>
        <dbReference type="Rhea" id="RHEA:14665"/>
        <dbReference type="ChEBI" id="CHEBI:15377"/>
        <dbReference type="ChEBI" id="CHEBI:15378"/>
        <dbReference type="ChEBI" id="CHEBI:16235"/>
        <dbReference type="ChEBI" id="CHEBI:17712"/>
        <dbReference type="ChEBI" id="CHEBI:28938"/>
        <dbReference type="EC" id="3.5.4.3"/>
    </reaction>
</comment>
<dbReference type="PANTHER" id="PTHR11271">
    <property type="entry name" value="GUANINE DEAMINASE"/>
    <property type="match status" value="1"/>
</dbReference>
<comment type="similarity">
    <text evidence="2 8">Belongs to the metallo-dependent hydrolases superfamily. ATZ/TRZ family.</text>
</comment>
<keyword evidence="5 8" id="KW-0862">Zinc</keyword>
<dbReference type="InterPro" id="IPR032466">
    <property type="entry name" value="Metal_Hydrolase"/>
</dbReference>
<dbReference type="EC" id="3.5.4.3" evidence="8"/>
<comment type="caution">
    <text evidence="10">The sequence shown here is derived from an EMBL/GenBank/DDBJ whole genome shotgun (WGS) entry which is preliminary data.</text>
</comment>
<dbReference type="InterPro" id="IPR011059">
    <property type="entry name" value="Metal-dep_hydrolase_composite"/>
</dbReference>
<dbReference type="OrthoDB" id="194468at2759"/>
<dbReference type="NCBIfam" id="TIGR02967">
    <property type="entry name" value="guan_deamin"/>
    <property type="match status" value="1"/>
</dbReference>
<reference evidence="10" key="1">
    <citation type="journal article" date="2021" name="Open Biol.">
        <title>Shared evolutionary footprints suggest mitochondrial oxidative damage underlies multiple complex I losses in fungi.</title>
        <authorList>
            <person name="Schikora-Tamarit M.A."/>
            <person name="Marcet-Houben M."/>
            <person name="Nosek J."/>
            <person name="Gabaldon T."/>
        </authorList>
    </citation>
    <scope>NUCLEOTIDE SEQUENCE</scope>
    <source>
        <strain evidence="10">CBS2887</strain>
    </source>
</reference>
<evidence type="ECO:0000256" key="3">
    <source>
        <dbReference type="ARBA" id="ARBA00022723"/>
    </source>
</evidence>
<comment type="cofactor">
    <cofactor evidence="8">
        <name>Zn(2+)</name>
        <dbReference type="ChEBI" id="CHEBI:29105"/>
    </cofactor>
    <text evidence="8">Binds 1 zinc ion per subunit.</text>
</comment>
<evidence type="ECO:0000256" key="7">
    <source>
        <dbReference type="ARBA" id="ARBA00056079"/>
    </source>
</evidence>